<dbReference type="EMBL" id="JOKJ01000002">
    <property type="protein sequence ID" value="KEQ10555.1"/>
    <property type="molecule type" value="Genomic_DNA"/>
</dbReference>
<accession>A0A922P399</accession>
<evidence type="ECO:0000313" key="3">
    <source>
        <dbReference type="Proteomes" id="UP000052167"/>
    </source>
</evidence>
<gene>
    <name evidence="2" type="ORF">GV68_09830</name>
</gene>
<organism evidence="2 3">
    <name type="scientific">Pseudorhizobium pelagicum</name>
    <dbReference type="NCBI Taxonomy" id="1509405"/>
    <lineage>
        <taxon>Bacteria</taxon>
        <taxon>Pseudomonadati</taxon>
        <taxon>Pseudomonadota</taxon>
        <taxon>Alphaproteobacteria</taxon>
        <taxon>Hyphomicrobiales</taxon>
        <taxon>Rhizobiaceae</taxon>
        <taxon>Rhizobium/Agrobacterium group</taxon>
        <taxon>Pseudorhizobium</taxon>
    </lineage>
</organism>
<keyword evidence="3" id="KW-1185">Reference proteome</keyword>
<dbReference type="AlphaFoldDB" id="A0A922P399"/>
<proteinExistence type="predicted"/>
<reference evidence="2 3" key="1">
    <citation type="submission" date="2014-06" db="EMBL/GenBank/DDBJ databases">
        <title>Rhizobium pelagicum/R2-400B4.</title>
        <authorList>
            <person name="Kimes N.E."/>
            <person name="Lopez-Perez M."/>
        </authorList>
    </citation>
    <scope>NUCLEOTIDE SEQUENCE [LARGE SCALE GENOMIC DNA]</scope>
    <source>
        <strain evidence="2 3">R2-400B4</strain>
    </source>
</reference>
<evidence type="ECO:0000313" key="2">
    <source>
        <dbReference type="EMBL" id="KEQ10555.1"/>
    </source>
</evidence>
<feature type="compositionally biased region" description="Acidic residues" evidence="1">
    <location>
        <begin position="28"/>
        <end position="40"/>
    </location>
</feature>
<comment type="caution">
    <text evidence="2">The sequence shown here is derived from an EMBL/GenBank/DDBJ whole genome shotgun (WGS) entry which is preliminary data.</text>
</comment>
<protein>
    <submittedName>
        <fullName evidence="2">Uncharacterized protein</fullName>
    </submittedName>
</protein>
<dbReference type="OrthoDB" id="8129930at2"/>
<dbReference type="RefSeq" id="WP_029617944.1">
    <property type="nucleotide sequence ID" value="NZ_CAJXID010000044.1"/>
</dbReference>
<dbReference type="Proteomes" id="UP000052167">
    <property type="component" value="Unassembled WGS sequence"/>
</dbReference>
<feature type="compositionally biased region" description="Basic and acidic residues" evidence="1">
    <location>
        <begin position="1"/>
        <end position="27"/>
    </location>
</feature>
<name>A0A922P399_9HYPH</name>
<sequence length="66" mass="7244">MTEEQKQTPHPTAEKHETEQTARKEQDAEALEEQLDEGLEDTFPASDPVAATITSIPTGTEPPPKD</sequence>
<evidence type="ECO:0000256" key="1">
    <source>
        <dbReference type="SAM" id="MobiDB-lite"/>
    </source>
</evidence>
<feature type="region of interest" description="Disordered" evidence="1">
    <location>
        <begin position="1"/>
        <end position="66"/>
    </location>
</feature>